<dbReference type="Gene3D" id="3.30.200.20">
    <property type="entry name" value="Phosphorylase Kinase, domain 1"/>
    <property type="match status" value="1"/>
</dbReference>
<evidence type="ECO:0000256" key="3">
    <source>
        <dbReference type="ARBA" id="ARBA00048679"/>
    </source>
</evidence>
<dbReference type="GO" id="GO:0004674">
    <property type="term" value="F:protein serine/threonine kinase activity"/>
    <property type="evidence" value="ECO:0007669"/>
    <property type="project" value="UniProtKB-EC"/>
</dbReference>
<comment type="catalytic activity">
    <reaction evidence="2">
        <text>L-threonyl-[protein] + ATP = O-phospho-L-threonyl-[protein] + ADP + H(+)</text>
        <dbReference type="Rhea" id="RHEA:46608"/>
        <dbReference type="Rhea" id="RHEA-COMP:11060"/>
        <dbReference type="Rhea" id="RHEA-COMP:11605"/>
        <dbReference type="ChEBI" id="CHEBI:15378"/>
        <dbReference type="ChEBI" id="CHEBI:30013"/>
        <dbReference type="ChEBI" id="CHEBI:30616"/>
        <dbReference type="ChEBI" id="CHEBI:61977"/>
        <dbReference type="ChEBI" id="CHEBI:456216"/>
        <dbReference type="EC" id="2.7.11.1"/>
    </reaction>
</comment>
<dbReference type="Gene3D" id="1.10.510.10">
    <property type="entry name" value="Transferase(Phosphotransferase) domain 1"/>
    <property type="match status" value="1"/>
</dbReference>
<dbReference type="GO" id="GO:0005737">
    <property type="term" value="C:cytoplasm"/>
    <property type="evidence" value="ECO:0007669"/>
    <property type="project" value="TreeGrafter"/>
</dbReference>
<feature type="non-terminal residue" evidence="5">
    <location>
        <position position="1"/>
    </location>
</feature>
<dbReference type="InterPro" id="IPR050839">
    <property type="entry name" value="Rho-assoc_Ser/Thr_Kinase"/>
</dbReference>
<dbReference type="PANTHER" id="PTHR22988">
    <property type="entry name" value="MYOTONIC DYSTROPHY S/T KINASE-RELATED"/>
    <property type="match status" value="1"/>
</dbReference>
<reference evidence="5 6" key="1">
    <citation type="journal article" date="2019" name="PLoS Biol.">
        <title>Sex chromosomes control vertical transmission of feminizing Wolbachia symbionts in an isopod.</title>
        <authorList>
            <person name="Becking T."/>
            <person name="Chebbi M.A."/>
            <person name="Giraud I."/>
            <person name="Moumen B."/>
            <person name="Laverre T."/>
            <person name="Caubet Y."/>
            <person name="Peccoud J."/>
            <person name="Gilbert C."/>
            <person name="Cordaux R."/>
        </authorList>
    </citation>
    <scope>NUCLEOTIDE SEQUENCE [LARGE SCALE GENOMIC DNA]</scope>
    <source>
        <strain evidence="5">ANa2</strain>
        <tissue evidence="5">Whole body excluding digestive tract and cuticle</tissue>
    </source>
</reference>
<dbReference type="AlphaFoldDB" id="A0A5N5SZA7"/>
<dbReference type="PROSITE" id="PS50011">
    <property type="entry name" value="PROTEIN_KINASE_DOM"/>
    <property type="match status" value="1"/>
</dbReference>
<dbReference type="GO" id="GO:0005856">
    <property type="term" value="C:cytoskeleton"/>
    <property type="evidence" value="ECO:0007669"/>
    <property type="project" value="TreeGrafter"/>
</dbReference>
<evidence type="ECO:0000313" key="6">
    <source>
        <dbReference type="Proteomes" id="UP000326759"/>
    </source>
</evidence>
<sequence length="242" mass="28121">FRNFYKYSSRVTTYRYTSIMLDSSSEPIIQRLQKIDDAINSIGVSSTETSNAHRFLAKDGLLDALLVLYDECNNETLKRNVNVAKFVEKFNYYIASKIWYGHFGVVQVVREKQTGNVYALKILQKSETLAQQHVTFYEEERDIMAKATSPWITHLQYAFQDERNLYILMDFHPGGDLLSLLDRFNYVFTEEMTRFYLAEITVAIQALHTMGYVHRNPATTLYNTSTILANQKPCLQVKCLLF</sequence>
<gene>
    <name evidence="5" type="primary">Cit_1</name>
    <name evidence="5" type="ORF">Anas_14098</name>
</gene>
<dbReference type="SUPFAM" id="SSF56112">
    <property type="entry name" value="Protein kinase-like (PK-like)"/>
    <property type="match status" value="1"/>
</dbReference>
<keyword evidence="1" id="KW-0597">Phosphoprotein</keyword>
<dbReference type="PANTHER" id="PTHR22988:SF71">
    <property type="entry name" value="CITRON RHO-INTERACTING KINASE"/>
    <property type="match status" value="1"/>
</dbReference>
<proteinExistence type="predicted"/>
<evidence type="ECO:0000256" key="2">
    <source>
        <dbReference type="ARBA" id="ARBA00047899"/>
    </source>
</evidence>
<evidence type="ECO:0000259" key="4">
    <source>
        <dbReference type="PROSITE" id="PS50011"/>
    </source>
</evidence>
<protein>
    <submittedName>
        <fullName evidence="5">Citron Rho-interacting kinase</fullName>
    </submittedName>
</protein>
<dbReference type="EMBL" id="SEYY01017913">
    <property type="protein sequence ID" value="KAB7499553.1"/>
    <property type="molecule type" value="Genomic_DNA"/>
</dbReference>
<accession>A0A5N5SZA7</accession>
<dbReference type="InterPro" id="IPR000719">
    <property type="entry name" value="Prot_kinase_dom"/>
</dbReference>
<keyword evidence="5" id="KW-0418">Kinase</keyword>
<evidence type="ECO:0000256" key="1">
    <source>
        <dbReference type="ARBA" id="ARBA00022553"/>
    </source>
</evidence>
<feature type="domain" description="Protein kinase" evidence="4">
    <location>
        <begin position="92"/>
        <end position="242"/>
    </location>
</feature>
<keyword evidence="6" id="KW-1185">Reference proteome</keyword>
<organism evidence="5 6">
    <name type="scientific">Armadillidium nasatum</name>
    <dbReference type="NCBI Taxonomy" id="96803"/>
    <lineage>
        <taxon>Eukaryota</taxon>
        <taxon>Metazoa</taxon>
        <taxon>Ecdysozoa</taxon>
        <taxon>Arthropoda</taxon>
        <taxon>Crustacea</taxon>
        <taxon>Multicrustacea</taxon>
        <taxon>Malacostraca</taxon>
        <taxon>Eumalacostraca</taxon>
        <taxon>Peracarida</taxon>
        <taxon>Isopoda</taxon>
        <taxon>Oniscidea</taxon>
        <taxon>Crinocheta</taxon>
        <taxon>Armadillidiidae</taxon>
        <taxon>Armadillidium</taxon>
    </lineage>
</organism>
<keyword evidence="5" id="KW-0808">Transferase</keyword>
<name>A0A5N5SZA7_9CRUS</name>
<dbReference type="SMART" id="SM00220">
    <property type="entry name" value="S_TKc"/>
    <property type="match status" value="1"/>
</dbReference>
<dbReference type="GO" id="GO:0005524">
    <property type="term" value="F:ATP binding"/>
    <property type="evidence" value="ECO:0007669"/>
    <property type="project" value="InterPro"/>
</dbReference>
<dbReference type="Pfam" id="PF00069">
    <property type="entry name" value="Pkinase"/>
    <property type="match status" value="1"/>
</dbReference>
<dbReference type="Proteomes" id="UP000326759">
    <property type="component" value="Unassembled WGS sequence"/>
</dbReference>
<comment type="catalytic activity">
    <reaction evidence="3">
        <text>L-seryl-[protein] + ATP = O-phospho-L-seryl-[protein] + ADP + H(+)</text>
        <dbReference type="Rhea" id="RHEA:17989"/>
        <dbReference type="Rhea" id="RHEA-COMP:9863"/>
        <dbReference type="Rhea" id="RHEA-COMP:11604"/>
        <dbReference type="ChEBI" id="CHEBI:15378"/>
        <dbReference type="ChEBI" id="CHEBI:29999"/>
        <dbReference type="ChEBI" id="CHEBI:30616"/>
        <dbReference type="ChEBI" id="CHEBI:83421"/>
        <dbReference type="ChEBI" id="CHEBI:456216"/>
        <dbReference type="EC" id="2.7.11.1"/>
    </reaction>
</comment>
<dbReference type="GO" id="GO:0031032">
    <property type="term" value="P:actomyosin structure organization"/>
    <property type="evidence" value="ECO:0007669"/>
    <property type="project" value="TreeGrafter"/>
</dbReference>
<dbReference type="OrthoDB" id="5919042at2759"/>
<dbReference type="InterPro" id="IPR011009">
    <property type="entry name" value="Kinase-like_dom_sf"/>
</dbReference>
<evidence type="ECO:0000313" key="5">
    <source>
        <dbReference type="EMBL" id="KAB7499553.1"/>
    </source>
</evidence>
<comment type="caution">
    <text evidence="5">The sequence shown here is derived from an EMBL/GenBank/DDBJ whole genome shotgun (WGS) entry which is preliminary data.</text>
</comment>